<evidence type="ECO:0000259" key="3">
    <source>
        <dbReference type="PROSITE" id="PS50240"/>
    </source>
</evidence>
<dbReference type="EMBL" id="KV784378">
    <property type="protein sequence ID" value="OEU08774.1"/>
    <property type="molecule type" value="Genomic_DNA"/>
</dbReference>
<dbReference type="PANTHER" id="PTHR24260">
    <property type="match status" value="1"/>
</dbReference>
<evidence type="ECO:0000313" key="4">
    <source>
        <dbReference type="EMBL" id="OEU08774.1"/>
    </source>
</evidence>
<sequence length="331" mass="36746">MKMVSHRFVPSTMPNLCALVFGLLFLADVEKYVAAIGASSSLDLEMSVTSRIREEHNGRMLRSENTGPGEFSFFTQWGGCGATLIWEDILLTSASCDVVEDNSVLIGSHASHQQEGDSVRRNIVSRYKHPKYDPDTLMYDYMILKLDEKVDTVPHVWIDPTVEIPTDAELFVVGYGFTASRIQINHIYEDTFHHTVLDTTEILRYGDDDGPKSRMQGLGLQKIEANIIPHGICNANDQYAGFVDDETMICAGNRDEACLGDNGGPLCMMVNNECLQIGIVSFGESCAMGYRPTVYSSISAASAWIEKKQTFCDSDNLIALEGKKTYQGFFL</sequence>
<proteinExistence type="predicted"/>
<evidence type="ECO:0000256" key="2">
    <source>
        <dbReference type="SAM" id="SignalP"/>
    </source>
</evidence>
<dbReference type="SUPFAM" id="SSF50494">
    <property type="entry name" value="Trypsin-like serine proteases"/>
    <property type="match status" value="1"/>
</dbReference>
<organism evidence="4 5">
    <name type="scientific">Fragilariopsis cylindrus CCMP1102</name>
    <dbReference type="NCBI Taxonomy" id="635003"/>
    <lineage>
        <taxon>Eukaryota</taxon>
        <taxon>Sar</taxon>
        <taxon>Stramenopiles</taxon>
        <taxon>Ochrophyta</taxon>
        <taxon>Bacillariophyta</taxon>
        <taxon>Bacillariophyceae</taxon>
        <taxon>Bacillariophycidae</taxon>
        <taxon>Bacillariales</taxon>
        <taxon>Bacillariaceae</taxon>
        <taxon>Fragilariopsis</taxon>
    </lineage>
</organism>
<protein>
    <submittedName>
        <fullName evidence="4">Trypsin-like serine protease</fullName>
    </submittedName>
</protein>
<dbReference type="Gene3D" id="2.40.10.10">
    <property type="entry name" value="Trypsin-like serine proteases"/>
    <property type="match status" value="1"/>
</dbReference>
<evidence type="ECO:0000256" key="1">
    <source>
        <dbReference type="ARBA" id="ARBA00023026"/>
    </source>
</evidence>
<name>A0A1E7ESK5_9STRA</name>
<dbReference type="InterPro" id="IPR009003">
    <property type="entry name" value="Peptidase_S1_PA"/>
</dbReference>
<keyword evidence="4" id="KW-0645">Protease</keyword>
<dbReference type="InParanoid" id="A0A1E7ESK5"/>
<accession>A0A1E7ESK5</accession>
<dbReference type="InterPro" id="IPR051333">
    <property type="entry name" value="CLIP_Serine_Protease"/>
</dbReference>
<dbReference type="InterPro" id="IPR043504">
    <property type="entry name" value="Peptidase_S1_PA_chymotrypsin"/>
</dbReference>
<dbReference type="Pfam" id="PF00089">
    <property type="entry name" value="Trypsin"/>
    <property type="match status" value="2"/>
</dbReference>
<dbReference type="AlphaFoldDB" id="A0A1E7ESK5"/>
<dbReference type="PRINTS" id="PR00722">
    <property type="entry name" value="CHYMOTRYPSIN"/>
</dbReference>
<dbReference type="KEGG" id="fcy:FRACYDRAFT_249116"/>
<gene>
    <name evidence="4" type="ORF">FRACYDRAFT_249116</name>
</gene>
<dbReference type="GO" id="GO:0006508">
    <property type="term" value="P:proteolysis"/>
    <property type="evidence" value="ECO:0007669"/>
    <property type="project" value="UniProtKB-KW"/>
</dbReference>
<evidence type="ECO:0000313" key="5">
    <source>
        <dbReference type="Proteomes" id="UP000095751"/>
    </source>
</evidence>
<dbReference type="InterPro" id="IPR001254">
    <property type="entry name" value="Trypsin_dom"/>
</dbReference>
<reference evidence="4 5" key="1">
    <citation type="submission" date="2016-09" db="EMBL/GenBank/DDBJ databases">
        <title>Extensive genetic diversity and differential bi-allelic expression allows diatom success in the polar Southern Ocean.</title>
        <authorList>
            <consortium name="DOE Joint Genome Institute"/>
            <person name="Mock T."/>
            <person name="Otillar R.P."/>
            <person name="Strauss J."/>
            <person name="Dupont C."/>
            <person name="Frickenhaus S."/>
            <person name="Maumus F."/>
            <person name="Mcmullan M."/>
            <person name="Sanges R."/>
            <person name="Schmutz J."/>
            <person name="Toseland A."/>
            <person name="Valas R."/>
            <person name="Veluchamy A."/>
            <person name="Ward B.J."/>
            <person name="Allen A."/>
            <person name="Barry K."/>
            <person name="Falciatore A."/>
            <person name="Ferrante M."/>
            <person name="Fortunato A.E."/>
            <person name="Gloeckner G."/>
            <person name="Gruber A."/>
            <person name="Hipkin R."/>
            <person name="Janech M."/>
            <person name="Kroth P."/>
            <person name="Leese F."/>
            <person name="Lindquist E."/>
            <person name="Lyon B.R."/>
            <person name="Martin J."/>
            <person name="Mayer C."/>
            <person name="Parker M."/>
            <person name="Quesneville H."/>
            <person name="Raymond J."/>
            <person name="Uhlig C."/>
            <person name="Valentin K.U."/>
            <person name="Worden A.Z."/>
            <person name="Armbrust E.V."/>
            <person name="Bowler C."/>
            <person name="Green B."/>
            <person name="Moulton V."/>
            <person name="Van Oosterhout C."/>
            <person name="Grigoriev I."/>
        </authorList>
    </citation>
    <scope>NUCLEOTIDE SEQUENCE [LARGE SCALE GENOMIC DNA]</scope>
    <source>
        <strain evidence="4 5">CCMP1102</strain>
    </source>
</reference>
<dbReference type="SMART" id="SM00020">
    <property type="entry name" value="Tryp_SPc"/>
    <property type="match status" value="1"/>
</dbReference>
<dbReference type="PANTHER" id="PTHR24260:SF132">
    <property type="entry name" value="PEPTIDASE S1 DOMAIN-CONTAINING PROTEIN"/>
    <property type="match status" value="1"/>
</dbReference>
<keyword evidence="4" id="KW-0378">Hydrolase</keyword>
<keyword evidence="1" id="KW-0843">Virulence</keyword>
<dbReference type="InterPro" id="IPR001314">
    <property type="entry name" value="Peptidase_S1A"/>
</dbReference>
<feature type="chain" id="PRO_5009192190" evidence="2">
    <location>
        <begin position="32"/>
        <end position="331"/>
    </location>
</feature>
<dbReference type="Proteomes" id="UP000095751">
    <property type="component" value="Unassembled WGS sequence"/>
</dbReference>
<feature type="signal peptide" evidence="2">
    <location>
        <begin position="1"/>
        <end position="31"/>
    </location>
</feature>
<keyword evidence="2" id="KW-0732">Signal</keyword>
<feature type="domain" description="Peptidase S1" evidence="3">
    <location>
        <begin position="80"/>
        <end position="310"/>
    </location>
</feature>
<dbReference type="PROSITE" id="PS50240">
    <property type="entry name" value="TRYPSIN_DOM"/>
    <property type="match status" value="1"/>
</dbReference>
<keyword evidence="5" id="KW-1185">Reference proteome</keyword>
<dbReference type="GO" id="GO:0004252">
    <property type="term" value="F:serine-type endopeptidase activity"/>
    <property type="evidence" value="ECO:0007669"/>
    <property type="project" value="InterPro"/>
</dbReference>
<dbReference type="OrthoDB" id="74960at2759"/>